<feature type="region of interest" description="Disordered" evidence="1">
    <location>
        <begin position="1"/>
        <end position="43"/>
    </location>
</feature>
<evidence type="ECO:0000256" key="1">
    <source>
        <dbReference type="SAM" id="MobiDB-lite"/>
    </source>
</evidence>
<evidence type="ECO:0000313" key="3">
    <source>
        <dbReference type="Proteomes" id="UP000649753"/>
    </source>
</evidence>
<protein>
    <submittedName>
        <fullName evidence="2">Uncharacterized protein</fullName>
    </submittedName>
</protein>
<sequence>MPQVDRLVRTRTSTPGSHVNRDGEPGSVTNRDEGSVTVLDLTS</sequence>
<name>A0A927MKC7_9ACTN</name>
<feature type="compositionally biased region" description="Basic and acidic residues" evidence="1">
    <location>
        <begin position="19"/>
        <end position="34"/>
    </location>
</feature>
<organism evidence="2 3">
    <name type="scientific">Plantactinospora soyae</name>
    <dbReference type="NCBI Taxonomy" id="1544732"/>
    <lineage>
        <taxon>Bacteria</taxon>
        <taxon>Bacillati</taxon>
        <taxon>Actinomycetota</taxon>
        <taxon>Actinomycetes</taxon>
        <taxon>Micromonosporales</taxon>
        <taxon>Micromonosporaceae</taxon>
        <taxon>Plantactinospora</taxon>
    </lineage>
</organism>
<keyword evidence="3" id="KW-1185">Reference proteome</keyword>
<accession>A0A927MKC7</accession>
<dbReference type="EMBL" id="JADBEB010000001">
    <property type="protein sequence ID" value="MBE1492760.1"/>
    <property type="molecule type" value="Genomic_DNA"/>
</dbReference>
<dbReference type="Proteomes" id="UP000649753">
    <property type="component" value="Unassembled WGS sequence"/>
</dbReference>
<gene>
    <name evidence="2" type="ORF">H4W31_008398</name>
</gene>
<proteinExistence type="predicted"/>
<comment type="caution">
    <text evidence="2">The sequence shown here is derived from an EMBL/GenBank/DDBJ whole genome shotgun (WGS) entry which is preliminary data.</text>
</comment>
<evidence type="ECO:0000313" key="2">
    <source>
        <dbReference type="EMBL" id="MBE1492760.1"/>
    </source>
</evidence>
<dbReference type="AlphaFoldDB" id="A0A927MKC7"/>
<reference evidence="2" key="1">
    <citation type="submission" date="2020-10" db="EMBL/GenBank/DDBJ databases">
        <title>Sequencing the genomes of 1000 actinobacteria strains.</title>
        <authorList>
            <person name="Klenk H.-P."/>
        </authorList>
    </citation>
    <scope>NUCLEOTIDE SEQUENCE</scope>
    <source>
        <strain evidence="2">DSM 46832</strain>
    </source>
</reference>
<dbReference type="RefSeq" id="WP_264084118.1">
    <property type="nucleotide sequence ID" value="NZ_JADBEB010000001.1"/>
</dbReference>